<reference evidence="2 3" key="1">
    <citation type="submission" date="2014-09" db="EMBL/GenBank/DDBJ databases">
        <title>Sporocytophaga myxococcoides PG-01 genome sequencing.</title>
        <authorList>
            <person name="Liu L."/>
            <person name="Gao P.J."/>
            <person name="Chen G.J."/>
            <person name="Wang L.S."/>
        </authorList>
    </citation>
    <scope>NUCLEOTIDE SEQUENCE [LARGE SCALE GENOMIC DNA]</scope>
    <source>
        <strain evidence="2 3">PG-01</strain>
    </source>
</reference>
<comment type="caution">
    <text evidence="2">The sequence shown here is derived from an EMBL/GenBank/DDBJ whole genome shotgun (WGS) entry which is preliminary data.</text>
</comment>
<evidence type="ECO:0000313" key="3">
    <source>
        <dbReference type="Proteomes" id="UP000030185"/>
    </source>
</evidence>
<proteinExistence type="predicted"/>
<name>A0A098L9I2_9BACT</name>
<sequence>MQPEEKIKTKNKSVNPSLEKPFIPHAPGSNIKDDLDPESPNPESNPNYSYMPAIAYPDGIPNFNLKAE</sequence>
<feature type="compositionally biased region" description="Low complexity" evidence="1">
    <location>
        <begin position="41"/>
        <end position="50"/>
    </location>
</feature>
<dbReference type="AlphaFoldDB" id="A0A098L9I2"/>
<feature type="region of interest" description="Disordered" evidence="1">
    <location>
        <begin position="1"/>
        <end position="52"/>
    </location>
</feature>
<organism evidence="2 3">
    <name type="scientific">Sporocytophaga myxococcoides</name>
    <dbReference type="NCBI Taxonomy" id="153721"/>
    <lineage>
        <taxon>Bacteria</taxon>
        <taxon>Pseudomonadati</taxon>
        <taxon>Bacteroidota</taxon>
        <taxon>Cytophagia</taxon>
        <taxon>Cytophagales</taxon>
        <taxon>Cytophagaceae</taxon>
        <taxon>Sporocytophaga</taxon>
    </lineage>
</organism>
<gene>
    <name evidence="2" type="ORF">MYP_807</name>
</gene>
<accession>A0A098L9I2</accession>
<evidence type="ECO:0000313" key="2">
    <source>
        <dbReference type="EMBL" id="GAL83580.1"/>
    </source>
</evidence>
<dbReference type="Proteomes" id="UP000030185">
    <property type="component" value="Unassembled WGS sequence"/>
</dbReference>
<evidence type="ECO:0000256" key="1">
    <source>
        <dbReference type="SAM" id="MobiDB-lite"/>
    </source>
</evidence>
<protein>
    <submittedName>
        <fullName evidence="2">Uncharacterized protein</fullName>
    </submittedName>
</protein>
<keyword evidence="3" id="KW-1185">Reference proteome</keyword>
<dbReference type="EMBL" id="BBLT01000001">
    <property type="protein sequence ID" value="GAL83580.1"/>
    <property type="molecule type" value="Genomic_DNA"/>
</dbReference>
<dbReference type="RefSeq" id="WP_045458657.1">
    <property type="nucleotide sequence ID" value="NZ_BBLT01000001.1"/>
</dbReference>